<dbReference type="PROSITE" id="PS00197">
    <property type="entry name" value="2FE2S_FER_1"/>
    <property type="match status" value="1"/>
</dbReference>
<dbReference type="Gene3D" id="2.40.30.10">
    <property type="entry name" value="Translation factors"/>
    <property type="match status" value="1"/>
</dbReference>
<dbReference type="InterPro" id="IPR006058">
    <property type="entry name" value="2Fe2S_fd_BS"/>
</dbReference>
<evidence type="ECO:0000259" key="10">
    <source>
        <dbReference type="PROSITE" id="PS51384"/>
    </source>
</evidence>
<dbReference type="SUPFAM" id="SSF54292">
    <property type="entry name" value="2Fe-2S ferredoxin-like"/>
    <property type="match status" value="1"/>
</dbReference>
<dbReference type="InterPro" id="IPR039261">
    <property type="entry name" value="FNR_nucleotide-bd"/>
</dbReference>
<dbReference type="Proteomes" id="UP000789752">
    <property type="component" value="Unassembled WGS sequence"/>
</dbReference>
<reference evidence="11 12" key="1">
    <citation type="submission" date="2021-04" db="EMBL/GenBank/DDBJ databases">
        <authorList>
            <person name="Vanwijnsberghe S."/>
        </authorList>
    </citation>
    <scope>NUCLEOTIDE SEQUENCE [LARGE SCALE GENOMIC DNA]</scope>
    <source>
        <strain evidence="11 12">LMG 32171</strain>
    </source>
</reference>
<keyword evidence="2" id="KW-0285">Flavoprotein</keyword>
<dbReference type="Pfam" id="PF00111">
    <property type="entry name" value="Fer2"/>
    <property type="match status" value="1"/>
</dbReference>
<dbReference type="GO" id="GO:0018620">
    <property type="term" value="F:phthalate 4,5-dioxygenase activity"/>
    <property type="evidence" value="ECO:0007669"/>
    <property type="project" value="UniProtKB-EC"/>
</dbReference>
<feature type="domain" description="FAD-binding FR-type" evidence="10">
    <location>
        <begin position="1"/>
        <end position="99"/>
    </location>
</feature>
<evidence type="ECO:0000259" key="9">
    <source>
        <dbReference type="PROSITE" id="PS51085"/>
    </source>
</evidence>
<name>A0ABM8U300_9BURK</name>
<accession>A0ABM8U300</accession>
<dbReference type="CDD" id="cd06185">
    <property type="entry name" value="PDR_like"/>
    <property type="match status" value="1"/>
</dbReference>
<keyword evidence="5" id="KW-0479">Metal-binding</keyword>
<organism evidence="11 12">
    <name type="scientific">Paraburkholderia gardini</name>
    <dbReference type="NCBI Taxonomy" id="2823469"/>
    <lineage>
        <taxon>Bacteria</taxon>
        <taxon>Pseudomonadati</taxon>
        <taxon>Pseudomonadota</taxon>
        <taxon>Betaproteobacteria</taxon>
        <taxon>Burkholderiales</taxon>
        <taxon>Burkholderiaceae</taxon>
        <taxon>Paraburkholderia</taxon>
    </lineage>
</organism>
<dbReference type="EMBL" id="CAJQYY010000011">
    <property type="protein sequence ID" value="CAG4897232.1"/>
    <property type="molecule type" value="Genomic_DNA"/>
</dbReference>
<dbReference type="EC" id="1.14.12.7" evidence="11"/>
<keyword evidence="8" id="KW-0411">Iron-sulfur</keyword>
<dbReference type="InterPro" id="IPR036010">
    <property type="entry name" value="2Fe-2S_ferredoxin-like_sf"/>
</dbReference>
<evidence type="ECO:0000256" key="6">
    <source>
        <dbReference type="ARBA" id="ARBA00023002"/>
    </source>
</evidence>
<dbReference type="CDD" id="cd00207">
    <property type="entry name" value="fer2"/>
    <property type="match status" value="1"/>
</dbReference>
<proteinExistence type="predicted"/>
<keyword evidence="4" id="KW-0001">2Fe-2S</keyword>
<evidence type="ECO:0000256" key="2">
    <source>
        <dbReference type="ARBA" id="ARBA00022630"/>
    </source>
</evidence>
<evidence type="ECO:0000256" key="8">
    <source>
        <dbReference type="ARBA" id="ARBA00023014"/>
    </source>
</evidence>
<gene>
    <name evidence="11" type="primary">pht2</name>
    <name evidence="11" type="ORF">R54767_02237</name>
</gene>
<dbReference type="PANTHER" id="PTHR47354">
    <property type="entry name" value="NADH OXIDOREDUCTASE HCR"/>
    <property type="match status" value="1"/>
</dbReference>
<dbReference type="PANTHER" id="PTHR47354:SF1">
    <property type="entry name" value="CARNITINE MONOOXYGENASE REDUCTASE SUBUNIT"/>
    <property type="match status" value="1"/>
</dbReference>
<dbReference type="SUPFAM" id="SSF63380">
    <property type="entry name" value="Riboflavin synthase domain-like"/>
    <property type="match status" value="1"/>
</dbReference>
<dbReference type="InterPro" id="IPR017927">
    <property type="entry name" value="FAD-bd_FR_type"/>
</dbReference>
<evidence type="ECO:0000256" key="1">
    <source>
        <dbReference type="ARBA" id="ARBA00001917"/>
    </source>
</evidence>
<evidence type="ECO:0000256" key="4">
    <source>
        <dbReference type="ARBA" id="ARBA00022714"/>
    </source>
</evidence>
<dbReference type="Gene3D" id="3.40.50.80">
    <property type="entry name" value="Nucleotide-binding domain of ferredoxin-NADP reductase (FNR) module"/>
    <property type="match status" value="1"/>
</dbReference>
<feature type="domain" description="2Fe-2S ferredoxin-type" evidence="9">
    <location>
        <begin position="230"/>
        <end position="315"/>
    </location>
</feature>
<dbReference type="Pfam" id="PF22290">
    <property type="entry name" value="DmmA-like_N"/>
    <property type="match status" value="1"/>
</dbReference>
<evidence type="ECO:0000256" key="3">
    <source>
        <dbReference type="ARBA" id="ARBA00022643"/>
    </source>
</evidence>
<dbReference type="RefSeq" id="WP_228978024.1">
    <property type="nucleotide sequence ID" value="NZ_CAJQYY010000011.1"/>
</dbReference>
<keyword evidence="12" id="KW-1185">Reference proteome</keyword>
<dbReference type="InterPro" id="IPR001041">
    <property type="entry name" value="2Fe-2S_ferredoxin-type"/>
</dbReference>
<dbReference type="PROSITE" id="PS51384">
    <property type="entry name" value="FAD_FR"/>
    <property type="match status" value="1"/>
</dbReference>
<comment type="caution">
    <text evidence="11">The sequence shown here is derived from an EMBL/GenBank/DDBJ whole genome shotgun (WGS) entry which is preliminary data.</text>
</comment>
<sequence>MQVRIIHKYDVATDICAFELARPDGSALPAFAAGAHIDVHVGDGLVRQYSLCNRPGDLRRYVIGVLREVHSRGGSIAMHALAEGSLLEISEPKNHFPLAEAATHSLLLAGGIGVTPILSMAGHLAGSGSSFEMHYCTRDPERAAFRERLTEARFAGRVHLYFDSAPADERVNLRALLAAPEAGKHLYVCGPAGFIGAVLDAAVAAGWDERNLHREYFAAVAQPEASGADFRVELASSGQVIDVKGSQTVIAALMAAGVDVPTSCEQGVCGTCLTRVLSGEPDHRDVYLTDDERAANDCFLPCCSRSKSPVLVLDL</sequence>
<protein>
    <submittedName>
        <fullName evidence="11">Phthalate 4,5-dioxygenase oxygenase reductase subunit</fullName>
        <ecNumber evidence="11">1.14.12.7</ecNumber>
    </submittedName>
</protein>
<dbReference type="InterPro" id="IPR050415">
    <property type="entry name" value="MRET"/>
</dbReference>
<evidence type="ECO:0000313" key="12">
    <source>
        <dbReference type="Proteomes" id="UP000789752"/>
    </source>
</evidence>
<keyword evidence="3" id="KW-0288">FMN</keyword>
<dbReference type="InterPro" id="IPR012675">
    <property type="entry name" value="Beta-grasp_dom_sf"/>
</dbReference>
<dbReference type="InterPro" id="IPR017938">
    <property type="entry name" value="Riboflavin_synthase-like_b-brl"/>
</dbReference>
<dbReference type="SUPFAM" id="SSF52343">
    <property type="entry name" value="Ferredoxin reductase-like, C-terminal NADP-linked domain"/>
    <property type="match status" value="1"/>
</dbReference>
<comment type="cofactor">
    <cofactor evidence="1">
        <name>FMN</name>
        <dbReference type="ChEBI" id="CHEBI:58210"/>
    </cofactor>
</comment>
<dbReference type="InterPro" id="IPR054582">
    <property type="entry name" value="DmmA-like_N"/>
</dbReference>
<evidence type="ECO:0000313" key="11">
    <source>
        <dbReference type="EMBL" id="CAG4897232.1"/>
    </source>
</evidence>
<dbReference type="Gene3D" id="3.10.20.30">
    <property type="match status" value="1"/>
</dbReference>
<keyword evidence="6 11" id="KW-0560">Oxidoreductase</keyword>
<dbReference type="PRINTS" id="PR00409">
    <property type="entry name" value="PHDIOXRDTASE"/>
</dbReference>
<evidence type="ECO:0000256" key="5">
    <source>
        <dbReference type="ARBA" id="ARBA00022723"/>
    </source>
</evidence>
<evidence type="ECO:0000256" key="7">
    <source>
        <dbReference type="ARBA" id="ARBA00023004"/>
    </source>
</evidence>
<keyword evidence="7" id="KW-0408">Iron</keyword>
<dbReference type="PROSITE" id="PS51085">
    <property type="entry name" value="2FE2S_FER_2"/>
    <property type="match status" value="1"/>
</dbReference>